<accession>A0A817WZF7</accession>
<evidence type="ECO:0000313" key="3">
    <source>
        <dbReference type="EMBL" id="CAF3354310.1"/>
    </source>
</evidence>
<evidence type="ECO:0000313" key="5">
    <source>
        <dbReference type="Proteomes" id="UP000663869"/>
    </source>
</evidence>
<evidence type="ECO:0000259" key="2">
    <source>
        <dbReference type="Pfam" id="PF13676"/>
    </source>
</evidence>
<name>A0A817WZF7_9BILA</name>
<reference evidence="4" key="1">
    <citation type="submission" date="2021-02" db="EMBL/GenBank/DDBJ databases">
        <authorList>
            <person name="Nowell W R."/>
        </authorList>
    </citation>
    <scope>NUCLEOTIDE SEQUENCE</scope>
</reference>
<organism evidence="4 5">
    <name type="scientific">Rotaria socialis</name>
    <dbReference type="NCBI Taxonomy" id="392032"/>
    <lineage>
        <taxon>Eukaryota</taxon>
        <taxon>Metazoa</taxon>
        <taxon>Spiralia</taxon>
        <taxon>Gnathifera</taxon>
        <taxon>Rotifera</taxon>
        <taxon>Eurotatoria</taxon>
        <taxon>Bdelloidea</taxon>
        <taxon>Philodinida</taxon>
        <taxon>Philodinidae</taxon>
        <taxon>Rotaria</taxon>
    </lineage>
</organism>
<dbReference type="InterPro" id="IPR035897">
    <property type="entry name" value="Toll_tir_struct_dom_sf"/>
</dbReference>
<evidence type="ECO:0000256" key="1">
    <source>
        <dbReference type="SAM" id="Phobius"/>
    </source>
</evidence>
<dbReference type="InterPro" id="IPR000157">
    <property type="entry name" value="TIR_dom"/>
</dbReference>
<dbReference type="Proteomes" id="UP000663869">
    <property type="component" value="Unassembled WGS sequence"/>
</dbReference>
<dbReference type="Proteomes" id="UP000663825">
    <property type="component" value="Unassembled WGS sequence"/>
</dbReference>
<dbReference type="SUPFAM" id="SSF52200">
    <property type="entry name" value="Toll/Interleukin receptor TIR domain"/>
    <property type="match status" value="1"/>
</dbReference>
<keyword evidence="1" id="KW-1133">Transmembrane helix</keyword>
<dbReference type="OrthoDB" id="9978456at2759"/>
<dbReference type="Pfam" id="PF13676">
    <property type="entry name" value="TIR_2"/>
    <property type="match status" value="1"/>
</dbReference>
<dbReference type="PANTHER" id="PTHR46270">
    <property type="entry name" value="ARMADILLO-TYPE FOLD-RELATED"/>
    <property type="match status" value="1"/>
</dbReference>
<evidence type="ECO:0000313" key="4">
    <source>
        <dbReference type="EMBL" id="CAF3362634.1"/>
    </source>
</evidence>
<sequence length="425" mass="48551">MDDCRRKVSTNKFSFSSQEIRNIISGILNLEFSDGGKKEEKVPDHTKVNQALFSTSSRTEDERTNGTNTYKATQGLSLLVSDSSDTIKATATMAYTGFLALWANFASQQPDQIVDKIIQLYSQDSIDRERTASIFRNIPTATTQQGKKRHIMISYNRSSTKMVRKIYNRLLENKYIVWMDKVNMGDDILVSMANAVENSYIVLLCINQHYYESHYCRLEVEYAAEKRIKFIPCLMEKSFRAESWLGIIKGSSLHVDFSSNAEFNGSSNELIRLITNIAKQLCLNPRRTPTPCRSPDALRFIAISPSHAGSSTCAHRQFANRVESIIEQYKRTIGKEHHPMKHLKTRELLQLIEILRQPAPTNKSISSYCSYQSEGDSKVINADRQSLEKICNRILDQNERLINIVLIMMGIFVLSVFFVQRNNTL</sequence>
<proteinExistence type="predicted"/>
<keyword evidence="1" id="KW-0472">Membrane</keyword>
<feature type="transmembrane region" description="Helical" evidence="1">
    <location>
        <begin position="401"/>
        <end position="419"/>
    </location>
</feature>
<dbReference type="EMBL" id="CAJNXB010004088">
    <property type="protein sequence ID" value="CAF3354310.1"/>
    <property type="molecule type" value="Genomic_DNA"/>
</dbReference>
<dbReference type="PANTHER" id="PTHR46270:SF2">
    <property type="entry name" value="TIR DOMAIN-CONTAINING PROTEIN"/>
    <property type="match status" value="1"/>
</dbReference>
<dbReference type="GO" id="GO:0007165">
    <property type="term" value="P:signal transduction"/>
    <property type="evidence" value="ECO:0007669"/>
    <property type="project" value="InterPro"/>
</dbReference>
<keyword evidence="1" id="KW-0812">Transmembrane</keyword>
<dbReference type="Gene3D" id="3.40.50.10140">
    <property type="entry name" value="Toll/interleukin-1 receptor homology (TIR) domain"/>
    <property type="match status" value="1"/>
</dbReference>
<protein>
    <recommendedName>
        <fullName evidence="2">TIR domain-containing protein</fullName>
    </recommendedName>
</protein>
<dbReference type="AlphaFoldDB" id="A0A817WZF7"/>
<feature type="domain" description="TIR" evidence="2">
    <location>
        <begin position="151"/>
        <end position="262"/>
    </location>
</feature>
<gene>
    <name evidence="4" type="ORF">FME351_LOCUS5563</name>
    <name evidence="3" type="ORF">TIS948_LOCUS23567</name>
</gene>
<dbReference type="EMBL" id="CAJNYU010000479">
    <property type="protein sequence ID" value="CAF3362634.1"/>
    <property type="molecule type" value="Genomic_DNA"/>
</dbReference>
<comment type="caution">
    <text evidence="4">The sequence shown here is derived from an EMBL/GenBank/DDBJ whole genome shotgun (WGS) entry which is preliminary data.</text>
</comment>